<protein>
    <recommendedName>
        <fullName evidence="3">Hsp70 nucleotide exchange factor FES1</fullName>
    </recommendedName>
    <alternativeName>
        <fullName evidence="2">Hsp70 nucleotide exchange factor fes1</fullName>
    </alternativeName>
</protein>
<dbReference type="InterPro" id="IPR050693">
    <property type="entry name" value="Hsp70_NEF-Inhibitors"/>
</dbReference>
<keyword evidence="7" id="KW-1185">Reference proteome</keyword>
<dbReference type="GO" id="GO:0005783">
    <property type="term" value="C:endoplasmic reticulum"/>
    <property type="evidence" value="ECO:0007669"/>
    <property type="project" value="TreeGrafter"/>
</dbReference>
<dbReference type="FunCoup" id="G8ZS81">
    <property type="interactions" value="248"/>
</dbReference>
<name>G8ZS81_TORDE</name>
<dbReference type="SUPFAM" id="SSF48371">
    <property type="entry name" value="ARM repeat"/>
    <property type="match status" value="1"/>
</dbReference>
<dbReference type="HOGENOM" id="CLU_046722_1_0_1"/>
<evidence type="ECO:0000313" key="7">
    <source>
        <dbReference type="Proteomes" id="UP000005627"/>
    </source>
</evidence>
<dbReference type="GeneID" id="11500708"/>
<evidence type="ECO:0000313" key="6">
    <source>
        <dbReference type="EMBL" id="CCE91373.1"/>
    </source>
</evidence>
<dbReference type="InterPro" id="IPR016024">
    <property type="entry name" value="ARM-type_fold"/>
</dbReference>
<dbReference type="PANTHER" id="PTHR19316:SF18">
    <property type="entry name" value="HSP70-BINDING PROTEIN 1"/>
    <property type="match status" value="1"/>
</dbReference>
<dbReference type="InterPro" id="IPR011989">
    <property type="entry name" value="ARM-like"/>
</dbReference>
<dbReference type="eggNOG" id="KOG2160">
    <property type="taxonomic scope" value="Eukaryota"/>
</dbReference>
<dbReference type="STRING" id="1076872.G8ZS81"/>
<dbReference type="OrthoDB" id="10250458at2759"/>
<dbReference type="InParanoid" id="G8ZS81"/>
<evidence type="ECO:0000256" key="2">
    <source>
        <dbReference type="ARBA" id="ARBA00015214"/>
    </source>
</evidence>
<dbReference type="EMBL" id="HE616744">
    <property type="protein sequence ID" value="CCE91373.1"/>
    <property type="molecule type" value="Genomic_DNA"/>
</dbReference>
<keyword evidence="4" id="KW-0677">Repeat</keyword>
<dbReference type="GO" id="GO:0000774">
    <property type="term" value="F:adenyl-nucleotide exchange factor activity"/>
    <property type="evidence" value="ECO:0007669"/>
    <property type="project" value="EnsemblFungi"/>
</dbReference>
<evidence type="ECO:0000256" key="1">
    <source>
        <dbReference type="ARBA" id="ARBA00011045"/>
    </source>
</evidence>
<comment type="similarity">
    <text evidence="1">Belongs to the FES1 family.</text>
</comment>
<evidence type="ECO:0000259" key="5">
    <source>
        <dbReference type="Pfam" id="PF08609"/>
    </source>
</evidence>
<organism evidence="6 7">
    <name type="scientific">Torulaspora delbrueckii</name>
    <name type="common">Yeast</name>
    <name type="synonym">Candida colliculosa</name>
    <dbReference type="NCBI Taxonomy" id="4950"/>
    <lineage>
        <taxon>Eukaryota</taxon>
        <taxon>Fungi</taxon>
        <taxon>Dikarya</taxon>
        <taxon>Ascomycota</taxon>
        <taxon>Saccharomycotina</taxon>
        <taxon>Saccharomycetes</taxon>
        <taxon>Saccharomycetales</taxon>
        <taxon>Saccharomycetaceae</taxon>
        <taxon>Torulaspora</taxon>
    </lineage>
</organism>
<reference evidence="6 7" key="1">
    <citation type="journal article" date="2011" name="Proc. Natl. Acad. Sci. U.S.A.">
        <title>Evolutionary erosion of yeast sex chromosomes by mating-type switching accidents.</title>
        <authorList>
            <person name="Gordon J.L."/>
            <person name="Armisen D."/>
            <person name="Proux-Wera E."/>
            <person name="Oheigeartaigh S.S."/>
            <person name="Byrne K.P."/>
            <person name="Wolfe K.H."/>
        </authorList>
    </citation>
    <scope>NUCLEOTIDE SEQUENCE [LARGE SCALE GENOMIC DNA]</scope>
    <source>
        <strain evidence="7">ATCC 10662 / CBS 1146 / NBRC 0425 / NCYC 2629 / NRRL Y-866</strain>
    </source>
</reference>
<dbReference type="GO" id="GO:0071629">
    <property type="term" value="P:cytoplasm protein quality control by the ubiquitin-proteasome system"/>
    <property type="evidence" value="ECO:0007669"/>
    <property type="project" value="EnsemblFungi"/>
</dbReference>
<dbReference type="InterPro" id="IPR013918">
    <property type="entry name" value="Nucleotide_exch_fac_Fes1"/>
</dbReference>
<dbReference type="Pfam" id="PF08609">
    <property type="entry name" value="Fes1"/>
    <property type="match status" value="1"/>
</dbReference>
<dbReference type="PANTHER" id="PTHR19316">
    <property type="entry name" value="PROTEIN FOLDING REGULATOR"/>
    <property type="match status" value="1"/>
</dbReference>
<proteinExistence type="inferred from homology"/>
<feature type="domain" description="Nucleotide exchange factor Fes1" evidence="5">
    <location>
        <begin position="1"/>
        <end position="82"/>
    </location>
</feature>
<dbReference type="RefSeq" id="XP_003680584.1">
    <property type="nucleotide sequence ID" value="XM_003680536.1"/>
</dbReference>
<evidence type="ECO:0000256" key="4">
    <source>
        <dbReference type="ARBA" id="ARBA00022737"/>
    </source>
</evidence>
<dbReference type="Proteomes" id="UP000005627">
    <property type="component" value="Chromosome 3"/>
</dbReference>
<dbReference type="GO" id="GO:0005829">
    <property type="term" value="C:cytosol"/>
    <property type="evidence" value="ECO:0007669"/>
    <property type="project" value="EnsemblFungi"/>
</dbReference>
<dbReference type="KEGG" id="tdl:TDEL_0C04840"/>
<dbReference type="Gene3D" id="1.25.10.10">
    <property type="entry name" value="Leucine-rich Repeat Variant"/>
    <property type="match status" value="1"/>
</dbReference>
<sequence length="289" mass="31952">MEKLLHWSIVNAQEDKEAIAKVGQPDPKLLQQLFGGGGPDDPTLMREAMAVVRNQEAELENRLVAMDNFEMLIENLDNANNIENMKLWTPLLETLSDSEEDLRAAALSVIGTAAQNNEPTQNAFSKQEEGLMKIIQLANDTKEPLNVRLKAFYALSNLIKNHTVLATEFLKSHGLDIIAPVLSDPSSKPKLKTRAVSLLNAFLSSVEVTEGLISTLREDGVVEAAICCLRSDSEVSIVDRVLNFLSRLITAGIKFTEEEVSELSLGMKNIEGLKEKLNEDDFSTVKYVL</sequence>
<evidence type="ECO:0000256" key="3">
    <source>
        <dbReference type="ARBA" id="ARBA00020719"/>
    </source>
</evidence>
<gene>
    <name evidence="6" type="primary">TDEL0C04840</name>
    <name evidence="6" type="ORF">TDEL_0C04840</name>
</gene>
<accession>G8ZS81</accession>
<dbReference type="AlphaFoldDB" id="G8ZS81"/>